<dbReference type="InterPro" id="IPR029063">
    <property type="entry name" value="SAM-dependent_MTases_sf"/>
</dbReference>
<dbReference type="RefSeq" id="WP_002855085.1">
    <property type="nucleotide sequence ID" value="NC_008787.1"/>
</dbReference>
<evidence type="ECO:0000256" key="1">
    <source>
        <dbReference type="ARBA" id="ARBA00012771"/>
    </source>
</evidence>
<protein>
    <recommendedName>
        <fullName evidence="1">peptide chain release factor N(5)-glutamine methyltransferase</fullName>
        <ecNumber evidence="1">2.1.1.297</ecNumber>
    </recommendedName>
</protein>
<gene>
    <name evidence="8" type="ordered locus">CJJ81176_0745</name>
</gene>
<dbReference type="PANTHER" id="PTHR18895">
    <property type="entry name" value="HEMK METHYLTRANSFERASE"/>
    <property type="match status" value="1"/>
</dbReference>
<name>A0A0H3PAX8_CAMJJ</name>
<keyword evidence="4" id="KW-0949">S-adenosyl-L-methionine</keyword>
<dbReference type="InterPro" id="IPR004556">
    <property type="entry name" value="HemK-like"/>
</dbReference>
<dbReference type="SUPFAM" id="SSF53335">
    <property type="entry name" value="S-adenosyl-L-methionine-dependent methyltransferases"/>
    <property type="match status" value="1"/>
</dbReference>
<dbReference type="GO" id="GO:0003676">
    <property type="term" value="F:nucleic acid binding"/>
    <property type="evidence" value="ECO:0007669"/>
    <property type="project" value="InterPro"/>
</dbReference>
<dbReference type="EMBL" id="CP000538">
    <property type="protein sequence ID" value="EAQ72499.1"/>
    <property type="molecule type" value="Genomic_DNA"/>
</dbReference>
<evidence type="ECO:0000313" key="9">
    <source>
        <dbReference type="Proteomes" id="UP000000646"/>
    </source>
</evidence>
<dbReference type="NCBIfam" id="TIGR00536">
    <property type="entry name" value="hemK_fam"/>
    <property type="match status" value="1"/>
</dbReference>
<dbReference type="AlphaFoldDB" id="A0A0H3PAX8"/>
<sequence length="271" mass="31942">MTIKNALMEAKSSLKGYENEAVFILCEYLKKDKAWLFLNQDIQIDHEPYFELIRRFKSGEPFEYIFEKVDFWGLEFKIKKGVLIPRYDSEILLFQILNLCKKNTFNGILEIGFGSGILSIVLAKELGLKITACDINPKALELALENAKLHKVDHLIDFKLCNFKQIKENYDFIFSNPPYIKNSYPIDIWVQKEPKEALFGGEKGYEILEEIIHFSLDKKVKFLACEFGYDQKEILEKILYQNNFIVDFFKDEQDYNRAFIAKLTNMRYDKK</sequence>
<dbReference type="Pfam" id="PF05175">
    <property type="entry name" value="MTS"/>
    <property type="match status" value="1"/>
</dbReference>
<dbReference type="InterPro" id="IPR007848">
    <property type="entry name" value="Small_mtfrase_dom"/>
</dbReference>
<dbReference type="InterPro" id="IPR040758">
    <property type="entry name" value="PrmC_N"/>
</dbReference>
<keyword evidence="3" id="KW-0808">Transferase</keyword>
<dbReference type="InterPro" id="IPR050320">
    <property type="entry name" value="N5-glutamine_MTase"/>
</dbReference>
<evidence type="ECO:0000256" key="5">
    <source>
        <dbReference type="ARBA" id="ARBA00048391"/>
    </source>
</evidence>
<dbReference type="eggNOG" id="COG2890">
    <property type="taxonomic scope" value="Bacteria"/>
</dbReference>
<feature type="domain" description="Methyltransferase small" evidence="6">
    <location>
        <begin position="100"/>
        <end position="181"/>
    </location>
</feature>
<dbReference type="PANTHER" id="PTHR18895:SF74">
    <property type="entry name" value="MTRF1L RELEASE FACTOR GLUTAMINE METHYLTRANSFERASE"/>
    <property type="match status" value="1"/>
</dbReference>
<dbReference type="Gene3D" id="3.40.50.150">
    <property type="entry name" value="Vaccinia Virus protein VP39"/>
    <property type="match status" value="1"/>
</dbReference>
<dbReference type="PROSITE" id="PS00092">
    <property type="entry name" value="N6_MTASE"/>
    <property type="match status" value="1"/>
</dbReference>
<evidence type="ECO:0000256" key="2">
    <source>
        <dbReference type="ARBA" id="ARBA00022603"/>
    </source>
</evidence>
<feature type="domain" description="Release factor glutamine methyltransferase N-terminal" evidence="7">
    <location>
        <begin position="6"/>
        <end position="65"/>
    </location>
</feature>
<dbReference type="InterPro" id="IPR002052">
    <property type="entry name" value="DNA_methylase_N6_adenine_CS"/>
</dbReference>
<dbReference type="GO" id="GO:0032259">
    <property type="term" value="P:methylation"/>
    <property type="evidence" value="ECO:0007669"/>
    <property type="project" value="UniProtKB-KW"/>
</dbReference>
<dbReference type="HOGENOM" id="CLU_018398_3_2_7"/>
<reference evidence="9" key="1">
    <citation type="submission" date="2006-12" db="EMBL/GenBank/DDBJ databases">
        <authorList>
            <person name="Fouts D.E."/>
            <person name="Nelson K.E."/>
            <person name="Sebastian Y."/>
        </authorList>
    </citation>
    <scope>NUCLEOTIDE SEQUENCE [LARGE SCALE GENOMIC DNA]</scope>
    <source>
        <strain evidence="9">81-176</strain>
    </source>
</reference>
<dbReference type="GO" id="GO:0102559">
    <property type="term" value="F:peptide chain release factor N(5)-glutamine methyltransferase activity"/>
    <property type="evidence" value="ECO:0007669"/>
    <property type="project" value="UniProtKB-EC"/>
</dbReference>
<evidence type="ECO:0000313" key="8">
    <source>
        <dbReference type="EMBL" id="EAQ72499.1"/>
    </source>
</evidence>
<evidence type="ECO:0000259" key="6">
    <source>
        <dbReference type="Pfam" id="PF05175"/>
    </source>
</evidence>
<dbReference type="EC" id="2.1.1.297" evidence="1"/>
<proteinExistence type="predicted"/>
<dbReference type="Proteomes" id="UP000000646">
    <property type="component" value="Chromosome"/>
</dbReference>
<evidence type="ECO:0000259" key="7">
    <source>
        <dbReference type="Pfam" id="PF17827"/>
    </source>
</evidence>
<dbReference type="CDD" id="cd02440">
    <property type="entry name" value="AdoMet_MTases"/>
    <property type="match status" value="1"/>
</dbReference>
<evidence type="ECO:0000256" key="4">
    <source>
        <dbReference type="ARBA" id="ARBA00022691"/>
    </source>
</evidence>
<accession>A0A0H3PAX8</accession>
<keyword evidence="2 8" id="KW-0489">Methyltransferase</keyword>
<dbReference type="Pfam" id="PF17827">
    <property type="entry name" value="PrmC_N"/>
    <property type="match status" value="1"/>
</dbReference>
<evidence type="ECO:0000256" key="3">
    <source>
        <dbReference type="ARBA" id="ARBA00022679"/>
    </source>
</evidence>
<organism evidence="8 9">
    <name type="scientific">Campylobacter jejuni subsp. jejuni serotype O:23/36 (strain 81-176)</name>
    <dbReference type="NCBI Taxonomy" id="354242"/>
    <lineage>
        <taxon>Bacteria</taxon>
        <taxon>Pseudomonadati</taxon>
        <taxon>Campylobacterota</taxon>
        <taxon>Epsilonproteobacteria</taxon>
        <taxon>Campylobacterales</taxon>
        <taxon>Campylobacteraceae</taxon>
        <taxon>Campylobacter</taxon>
    </lineage>
</organism>
<dbReference type="Gene3D" id="1.10.8.10">
    <property type="entry name" value="DNA helicase RuvA subunit, C-terminal domain"/>
    <property type="match status" value="1"/>
</dbReference>
<dbReference type="KEGG" id="cjj:CJJ81176_0745"/>
<comment type="catalytic activity">
    <reaction evidence="5">
        <text>L-glutaminyl-[peptide chain release factor] + S-adenosyl-L-methionine = N(5)-methyl-L-glutaminyl-[peptide chain release factor] + S-adenosyl-L-homocysteine + H(+)</text>
        <dbReference type="Rhea" id="RHEA:42896"/>
        <dbReference type="Rhea" id="RHEA-COMP:10271"/>
        <dbReference type="Rhea" id="RHEA-COMP:10272"/>
        <dbReference type="ChEBI" id="CHEBI:15378"/>
        <dbReference type="ChEBI" id="CHEBI:30011"/>
        <dbReference type="ChEBI" id="CHEBI:57856"/>
        <dbReference type="ChEBI" id="CHEBI:59789"/>
        <dbReference type="ChEBI" id="CHEBI:61891"/>
        <dbReference type="EC" id="2.1.1.297"/>
    </reaction>
</comment>